<dbReference type="Gene3D" id="3.30.70.60">
    <property type="match status" value="1"/>
</dbReference>
<comment type="similarity">
    <text evidence="1 6">Belongs to the bacterial ribosomal protein bS6 family.</text>
</comment>
<evidence type="ECO:0000313" key="8">
    <source>
        <dbReference type="EMBL" id="QDU72140.1"/>
    </source>
</evidence>
<dbReference type="HAMAP" id="MF_00360">
    <property type="entry name" value="Ribosomal_bS6"/>
    <property type="match status" value="1"/>
</dbReference>
<protein>
    <recommendedName>
        <fullName evidence="5 6">Small ribosomal subunit protein bS6</fullName>
    </recommendedName>
</protein>
<evidence type="ECO:0000256" key="3">
    <source>
        <dbReference type="ARBA" id="ARBA00023274"/>
    </source>
</evidence>
<keyword evidence="6" id="KW-0694">RNA-binding</keyword>
<keyword evidence="2 6" id="KW-0689">Ribosomal protein</keyword>
<dbReference type="AlphaFoldDB" id="A0A518BYU5"/>
<dbReference type="EMBL" id="CP036280">
    <property type="protein sequence ID" value="QDU72140.1"/>
    <property type="molecule type" value="Genomic_DNA"/>
</dbReference>
<evidence type="ECO:0000256" key="6">
    <source>
        <dbReference type="HAMAP-Rule" id="MF_00360"/>
    </source>
</evidence>
<organism evidence="8 9">
    <name type="scientific">Mucisphaera calidilacus</name>
    <dbReference type="NCBI Taxonomy" id="2527982"/>
    <lineage>
        <taxon>Bacteria</taxon>
        <taxon>Pseudomonadati</taxon>
        <taxon>Planctomycetota</taxon>
        <taxon>Phycisphaerae</taxon>
        <taxon>Phycisphaerales</taxon>
        <taxon>Phycisphaeraceae</taxon>
        <taxon>Mucisphaera</taxon>
    </lineage>
</organism>
<evidence type="ECO:0000256" key="4">
    <source>
        <dbReference type="ARBA" id="ARBA00035104"/>
    </source>
</evidence>
<dbReference type="InterPro" id="IPR020814">
    <property type="entry name" value="Ribosomal_S6_plastid/chlpt"/>
</dbReference>
<dbReference type="KEGG" id="mcad:Pan265_20030"/>
<reference evidence="8 9" key="1">
    <citation type="submission" date="2019-02" db="EMBL/GenBank/DDBJ databases">
        <title>Deep-cultivation of Planctomycetes and their phenomic and genomic characterization uncovers novel biology.</title>
        <authorList>
            <person name="Wiegand S."/>
            <person name="Jogler M."/>
            <person name="Boedeker C."/>
            <person name="Pinto D."/>
            <person name="Vollmers J."/>
            <person name="Rivas-Marin E."/>
            <person name="Kohn T."/>
            <person name="Peeters S.H."/>
            <person name="Heuer A."/>
            <person name="Rast P."/>
            <person name="Oberbeckmann S."/>
            <person name="Bunk B."/>
            <person name="Jeske O."/>
            <person name="Meyerdierks A."/>
            <person name="Storesund J.E."/>
            <person name="Kallscheuer N."/>
            <person name="Luecker S."/>
            <person name="Lage O.M."/>
            <person name="Pohl T."/>
            <person name="Merkel B.J."/>
            <person name="Hornburger P."/>
            <person name="Mueller R.-W."/>
            <person name="Bruemmer F."/>
            <person name="Labrenz M."/>
            <person name="Spormann A.M."/>
            <person name="Op den Camp H."/>
            <person name="Overmann J."/>
            <person name="Amann R."/>
            <person name="Jetten M.S.M."/>
            <person name="Mascher T."/>
            <person name="Medema M.H."/>
            <person name="Devos D.P."/>
            <person name="Kaster A.-K."/>
            <person name="Ovreas L."/>
            <person name="Rohde M."/>
            <person name="Galperin M.Y."/>
            <person name="Jogler C."/>
        </authorList>
    </citation>
    <scope>NUCLEOTIDE SEQUENCE [LARGE SCALE GENOMIC DNA]</scope>
    <source>
        <strain evidence="8 9">Pan265</strain>
    </source>
</reference>
<dbReference type="GO" id="GO:0003735">
    <property type="term" value="F:structural constituent of ribosome"/>
    <property type="evidence" value="ECO:0007669"/>
    <property type="project" value="InterPro"/>
</dbReference>
<sequence>MSDTAKVLYEAMFLAEQGAVATDFGGVVDHIRGLLERAEADIVVFRKWEERRLAYTINGQKRGTFFLALFKAPPAKLMDLENDCRLSEIVLRQMVLKADYMGETEIELALKDAEGAAELEAKLRDRREETPARSGAESLAVQAKPVAPAEEQAEAPQAEAETAVAEAEQAPAEDDTP</sequence>
<evidence type="ECO:0000256" key="1">
    <source>
        <dbReference type="ARBA" id="ARBA00009512"/>
    </source>
</evidence>
<accession>A0A518BYU5</accession>
<dbReference type="InterPro" id="IPR014717">
    <property type="entry name" value="Transl_elong_EF1B/ribsomal_bS6"/>
</dbReference>
<dbReference type="GO" id="GO:1990904">
    <property type="term" value="C:ribonucleoprotein complex"/>
    <property type="evidence" value="ECO:0007669"/>
    <property type="project" value="UniProtKB-KW"/>
</dbReference>
<feature type="compositionally biased region" description="Low complexity" evidence="7">
    <location>
        <begin position="142"/>
        <end position="170"/>
    </location>
</feature>
<dbReference type="Pfam" id="PF01250">
    <property type="entry name" value="Ribosomal_S6"/>
    <property type="match status" value="1"/>
</dbReference>
<evidence type="ECO:0000313" key="9">
    <source>
        <dbReference type="Proteomes" id="UP000320386"/>
    </source>
</evidence>
<dbReference type="GO" id="GO:0005840">
    <property type="term" value="C:ribosome"/>
    <property type="evidence" value="ECO:0007669"/>
    <property type="project" value="UniProtKB-KW"/>
</dbReference>
<keyword evidence="6" id="KW-0699">rRNA-binding</keyword>
<dbReference type="NCBIfam" id="TIGR00166">
    <property type="entry name" value="S6"/>
    <property type="match status" value="1"/>
</dbReference>
<dbReference type="RefSeq" id="WP_236254333.1">
    <property type="nucleotide sequence ID" value="NZ_CP036280.1"/>
</dbReference>
<dbReference type="Proteomes" id="UP000320386">
    <property type="component" value="Chromosome"/>
</dbReference>
<dbReference type="InterPro" id="IPR035980">
    <property type="entry name" value="Ribosomal_bS6_sf"/>
</dbReference>
<comment type="function">
    <text evidence="4 6">Binds together with bS18 to 16S ribosomal RNA.</text>
</comment>
<feature type="region of interest" description="Disordered" evidence="7">
    <location>
        <begin position="124"/>
        <end position="177"/>
    </location>
</feature>
<dbReference type="GO" id="GO:0019843">
    <property type="term" value="F:rRNA binding"/>
    <property type="evidence" value="ECO:0007669"/>
    <property type="project" value="UniProtKB-UniRule"/>
</dbReference>
<dbReference type="InterPro" id="IPR000529">
    <property type="entry name" value="Ribosomal_bS6"/>
</dbReference>
<evidence type="ECO:0000256" key="7">
    <source>
        <dbReference type="SAM" id="MobiDB-lite"/>
    </source>
</evidence>
<name>A0A518BYU5_9BACT</name>
<keyword evidence="3 6" id="KW-0687">Ribonucleoprotein</keyword>
<dbReference type="CDD" id="cd00473">
    <property type="entry name" value="bS6"/>
    <property type="match status" value="1"/>
</dbReference>
<evidence type="ECO:0000256" key="5">
    <source>
        <dbReference type="ARBA" id="ARBA00035294"/>
    </source>
</evidence>
<dbReference type="SUPFAM" id="SSF54995">
    <property type="entry name" value="Ribosomal protein S6"/>
    <property type="match status" value="1"/>
</dbReference>
<proteinExistence type="inferred from homology"/>
<gene>
    <name evidence="6 8" type="primary">rpsF</name>
    <name evidence="8" type="ORF">Pan265_20030</name>
</gene>
<evidence type="ECO:0000256" key="2">
    <source>
        <dbReference type="ARBA" id="ARBA00022980"/>
    </source>
</evidence>
<dbReference type="GO" id="GO:0006412">
    <property type="term" value="P:translation"/>
    <property type="evidence" value="ECO:0007669"/>
    <property type="project" value="UniProtKB-UniRule"/>
</dbReference>
<keyword evidence="9" id="KW-1185">Reference proteome</keyword>